<sequence length="105" mass="12691">MELKNDLEQIILESKELKNQLPNKINLQKSIEYQEKLLKFLEDKNNNKKELNFEKVLKVYFNLVEYISECKIYISENWRLIKVMNNETMKANKIAQLFPKKIKLL</sequence>
<reference evidence="1" key="1">
    <citation type="submission" date="2022-10" db="EMBL/GenBank/DDBJ databases">
        <title>Novel sulphate-reducing endosymbionts in the free-living metamonad Anaeramoeba.</title>
        <authorList>
            <person name="Jerlstrom-Hultqvist J."/>
            <person name="Cepicka I."/>
            <person name="Gallot-Lavallee L."/>
            <person name="Salas-Leiva D."/>
            <person name="Curtis B.A."/>
            <person name="Zahonova K."/>
            <person name="Pipaliya S."/>
            <person name="Dacks J."/>
            <person name="Roger A.J."/>
        </authorList>
    </citation>
    <scope>NUCLEOTIDE SEQUENCE</scope>
    <source>
        <strain evidence="1">BMAN</strain>
    </source>
</reference>
<evidence type="ECO:0000313" key="2">
    <source>
        <dbReference type="Proteomes" id="UP001149090"/>
    </source>
</evidence>
<name>A0A9Q0LGD9_ANAIG</name>
<evidence type="ECO:0000313" key="1">
    <source>
        <dbReference type="EMBL" id="KAJ5071003.1"/>
    </source>
</evidence>
<dbReference type="AlphaFoldDB" id="A0A9Q0LGD9"/>
<comment type="caution">
    <text evidence="1">The sequence shown here is derived from an EMBL/GenBank/DDBJ whole genome shotgun (WGS) entry which is preliminary data.</text>
</comment>
<keyword evidence="2" id="KW-1185">Reference proteome</keyword>
<proteinExistence type="predicted"/>
<dbReference type="Proteomes" id="UP001149090">
    <property type="component" value="Unassembled WGS sequence"/>
</dbReference>
<dbReference type="EMBL" id="JAPDFW010000092">
    <property type="protein sequence ID" value="KAJ5071003.1"/>
    <property type="molecule type" value="Genomic_DNA"/>
</dbReference>
<gene>
    <name evidence="1" type="ORF">M0811_01985</name>
</gene>
<organism evidence="1 2">
    <name type="scientific">Anaeramoeba ignava</name>
    <name type="common">Anaerobic marine amoeba</name>
    <dbReference type="NCBI Taxonomy" id="1746090"/>
    <lineage>
        <taxon>Eukaryota</taxon>
        <taxon>Metamonada</taxon>
        <taxon>Anaeramoebidae</taxon>
        <taxon>Anaeramoeba</taxon>
    </lineage>
</organism>
<protein>
    <submittedName>
        <fullName evidence="1">Uncharacterized protein</fullName>
    </submittedName>
</protein>
<accession>A0A9Q0LGD9</accession>